<dbReference type="RefSeq" id="WP_166520951.1">
    <property type="nucleotide sequence ID" value="NZ_ML762591.1"/>
</dbReference>
<feature type="domain" description="Hint" evidence="1">
    <location>
        <begin position="117"/>
        <end position="231"/>
    </location>
</feature>
<sequence length="372" mass="38473">MARPGHPYCTADPVNYTDLDGNWGFGWAKKALKNAAQVAEIASMIPGPIGAAAAGISAGAYAATGNRAKALMMGVTVAAAMIPGGGAMVKVGMAAAKSAGKVSARAGRAVVKARKGCNSFTPETGVLMADGATVPISQLEVGDLVAARDPQTGELTAQPVLNVIVGQGDKHLIKVVTAPAPASALDEGQVADDDPRADTWIATANHPIWVDGGGWTDADALALGDLLVGATGKYRVVQDLDDQGWLPGQTVYNLSVANVHTFIVGDTGDGTAVHNSSDSCPINVGKQMRHVPGTREAKQKPGGSMFFDKASAMKAVQMAVRRGTPVKPRGSELERRVWEAGVSIGRGTRGQVRTTITVVRGNRGWHGWPGSR</sequence>
<proteinExistence type="predicted"/>
<dbReference type="SMART" id="SM00306">
    <property type="entry name" value="HintN"/>
    <property type="match status" value="1"/>
</dbReference>
<evidence type="ECO:0000259" key="1">
    <source>
        <dbReference type="SMART" id="SM00306"/>
    </source>
</evidence>
<dbReference type="Proteomes" id="UP000321490">
    <property type="component" value="Unassembled WGS sequence"/>
</dbReference>
<dbReference type="InterPro" id="IPR003587">
    <property type="entry name" value="Hint_dom_N"/>
</dbReference>
<dbReference type="InterPro" id="IPR036844">
    <property type="entry name" value="Hint_dom_sf"/>
</dbReference>
<dbReference type="InterPro" id="IPR030934">
    <property type="entry name" value="Intein_C"/>
</dbReference>
<dbReference type="CDD" id="cd00081">
    <property type="entry name" value="Hint"/>
    <property type="match status" value="1"/>
</dbReference>
<protein>
    <submittedName>
        <fullName evidence="2">Intein</fullName>
    </submittedName>
</protein>
<dbReference type="AlphaFoldDB" id="A0A562IN77"/>
<dbReference type="Gene3D" id="2.170.16.10">
    <property type="entry name" value="Hedgehog/Intein (Hint) domain"/>
    <property type="match status" value="1"/>
</dbReference>
<dbReference type="PROSITE" id="PS50818">
    <property type="entry name" value="INTEIN_C_TER"/>
    <property type="match status" value="1"/>
</dbReference>
<accession>A0A562IN77</accession>
<dbReference type="EMBL" id="VLKF01000001">
    <property type="protein sequence ID" value="TWH72143.1"/>
    <property type="molecule type" value="Genomic_DNA"/>
</dbReference>
<name>A0A562IN77_9ACTN</name>
<comment type="caution">
    <text evidence="2">The sequence shown here is derived from an EMBL/GenBank/DDBJ whole genome shotgun (WGS) entry which is preliminary data.</text>
</comment>
<dbReference type="SUPFAM" id="SSF51294">
    <property type="entry name" value="Hedgehog/intein (Hint) domain"/>
    <property type="match status" value="1"/>
</dbReference>
<dbReference type="NCBIfam" id="TIGR01443">
    <property type="entry name" value="intein_Cterm"/>
    <property type="match status" value="1"/>
</dbReference>
<dbReference type="Pfam" id="PF07591">
    <property type="entry name" value="PT-HINT"/>
    <property type="match status" value="1"/>
</dbReference>
<evidence type="ECO:0000313" key="3">
    <source>
        <dbReference type="Proteomes" id="UP000321490"/>
    </source>
</evidence>
<gene>
    <name evidence="2" type="ORF">JD78_00650</name>
</gene>
<evidence type="ECO:0000313" key="2">
    <source>
        <dbReference type="EMBL" id="TWH72143.1"/>
    </source>
</evidence>
<keyword evidence="3" id="KW-1185">Reference proteome</keyword>
<reference evidence="2 3" key="1">
    <citation type="submission" date="2019-07" db="EMBL/GenBank/DDBJ databases">
        <title>R&amp;d 2014.</title>
        <authorList>
            <person name="Klenk H.-P."/>
        </authorList>
    </citation>
    <scope>NUCLEOTIDE SEQUENCE [LARGE SCALE GENOMIC DNA]</scope>
    <source>
        <strain evidence="2 3">DSM 45764</strain>
    </source>
</reference>
<organism evidence="2 3">
    <name type="scientific">Modestobacter roseus</name>
    <dbReference type="NCBI Taxonomy" id="1181884"/>
    <lineage>
        <taxon>Bacteria</taxon>
        <taxon>Bacillati</taxon>
        <taxon>Actinomycetota</taxon>
        <taxon>Actinomycetes</taxon>
        <taxon>Geodermatophilales</taxon>
        <taxon>Geodermatophilaceae</taxon>
        <taxon>Modestobacter</taxon>
    </lineage>
</organism>